<protein>
    <submittedName>
        <fullName evidence="2">Uncharacterized protein</fullName>
    </submittedName>
</protein>
<keyword evidence="3" id="KW-1185">Reference proteome</keyword>
<name>A0A9D4J4T4_DREPO</name>
<dbReference type="AlphaFoldDB" id="A0A9D4J4T4"/>
<feature type="chain" id="PRO_5039074233" evidence="1">
    <location>
        <begin position="25"/>
        <end position="55"/>
    </location>
</feature>
<proteinExistence type="predicted"/>
<reference evidence="2" key="2">
    <citation type="submission" date="2020-11" db="EMBL/GenBank/DDBJ databases">
        <authorList>
            <person name="McCartney M.A."/>
            <person name="Auch B."/>
            <person name="Kono T."/>
            <person name="Mallez S."/>
            <person name="Becker A."/>
            <person name="Gohl D.M."/>
            <person name="Silverstein K.A.T."/>
            <person name="Koren S."/>
            <person name="Bechman K.B."/>
            <person name="Herman A."/>
            <person name="Abrahante J.E."/>
            <person name="Garbe J."/>
        </authorList>
    </citation>
    <scope>NUCLEOTIDE SEQUENCE</scope>
    <source>
        <strain evidence="2">Duluth1</strain>
        <tissue evidence="2">Whole animal</tissue>
    </source>
</reference>
<organism evidence="2 3">
    <name type="scientific">Dreissena polymorpha</name>
    <name type="common">Zebra mussel</name>
    <name type="synonym">Mytilus polymorpha</name>
    <dbReference type="NCBI Taxonomy" id="45954"/>
    <lineage>
        <taxon>Eukaryota</taxon>
        <taxon>Metazoa</taxon>
        <taxon>Spiralia</taxon>
        <taxon>Lophotrochozoa</taxon>
        <taxon>Mollusca</taxon>
        <taxon>Bivalvia</taxon>
        <taxon>Autobranchia</taxon>
        <taxon>Heteroconchia</taxon>
        <taxon>Euheterodonta</taxon>
        <taxon>Imparidentia</taxon>
        <taxon>Neoheterodontei</taxon>
        <taxon>Myida</taxon>
        <taxon>Dreissenoidea</taxon>
        <taxon>Dreissenidae</taxon>
        <taxon>Dreissena</taxon>
    </lineage>
</organism>
<reference evidence="2" key="1">
    <citation type="journal article" date="2019" name="bioRxiv">
        <title>The Genome of the Zebra Mussel, Dreissena polymorpha: A Resource for Invasive Species Research.</title>
        <authorList>
            <person name="McCartney M.A."/>
            <person name="Auch B."/>
            <person name="Kono T."/>
            <person name="Mallez S."/>
            <person name="Zhang Y."/>
            <person name="Obille A."/>
            <person name="Becker A."/>
            <person name="Abrahante J.E."/>
            <person name="Garbe J."/>
            <person name="Badalamenti J.P."/>
            <person name="Herman A."/>
            <person name="Mangelson H."/>
            <person name="Liachko I."/>
            <person name="Sullivan S."/>
            <person name="Sone E.D."/>
            <person name="Koren S."/>
            <person name="Silverstein K.A.T."/>
            <person name="Beckman K.B."/>
            <person name="Gohl D.M."/>
        </authorList>
    </citation>
    <scope>NUCLEOTIDE SEQUENCE</scope>
    <source>
        <strain evidence="2">Duluth1</strain>
        <tissue evidence="2">Whole animal</tissue>
    </source>
</reference>
<evidence type="ECO:0000313" key="3">
    <source>
        <dbReference type="Proteomes" id="UP000828390"/>
    </source>
</evidence>
<gene>
    <name evidence="2" type="ORF">DPMN_149558</name>
</gene>
<evidence type="ECO:0000313" key="2">
    <source>
        <dbReference type="EMBL" id="KAH3795994.1"/>
    </source>
</evidence>
<comment type="caution">
    <text evidence="2">The sequence shown here is derived from an EMBL/GenBank/DDBJ whole genome shotgun (WGS) entry which is preliminary data.</text>
</comment>
<accession>A0A9D4J4T4</accession>
<evidence type="ECO:0000256" key="1">
    <source>
        <dbReference type="SAM" id="SignalP"/>
    </source>
</evidence>
<keyword evidence="1" id="KW-0732">Signal</keyword>
<dbReference type="Proteomes" id="UP000828390">
    <property type="component" value="Unassembled WGS sequence"/>
</dbReference>
<sequence>MGRFLLYQLLVLGFVILLATPSAATLSKSDRGKKKQKEEEVEKKSIFYLILESEK</sequence>
<dbReference type="EMBL" id="JAIWYP010000007">
    <property type="protein sequence ID" value="KAH3795994.1"/>
    <property type="molecule type" value="Genomic_DNA"/>
</dbReference>
<feature type="signal peptide" evidence="1">
    <location>
        <begin position="1"/>
        <end position="24"/>
    </location>
</feature>